<sequence length="165" mass="18954">MELPFGEFDLILGMDWLVKCRANLDCAGKRMILKTSEDEQVIVIGERRNYSSNVISALRVEKLVRKGCKANHVRTIREFSDVFLEELPGLPPNHEVEFDIELLPRMAPVSIAPYRMALKELVELKAQIQEFMDQGFIRLSVSLWGAPVLLVKKKDGSMRMCIDYR</sequence>
<dbReference type="PANTHER" id="PTHR15503">
    <property type="entry name" value="LDOC1 RELATED"/>
    <property type="match status" value="1"/>
</dbReference>
<dbReference type="OrthoDB" id="437338at2759"/>
<evidence type="ECO:0000313" key="1">
    <source>
        <dbReference type="EMBL" id="KAA3470247.1"/>
    </source>
</evidence>
<proteinExistence type="predicted"/>
<dbReference type="AlphaFoldDB" id="A0A5B6VMG1"/>
<reference evidence="2" key="1">
    <citation type="journal article" date="2019" name="Plant Biotechnol. J.">
        <title>Genome sequencing of the Australian wild diploid species Gossypium australe highlights disease resistance and delayed gland morphogenesis.</title>
        <authorList>
            <person name="Cai Y."/>
            <person name="Cai X."/>
            <person name="Wang Q."/>
            <person name="Wang P."/>
            <person name="Zhang Y."/>
            <person name="Cai C."/>
            <person name="Xu Y."/>
            <person name="Wang K."/>
            <person name="Zhou Z."/>
            <person name="Wang C."/>
            <person name="Geng S."/>
            <person name="Li B."/>
            <person name="Dong Q."/>
            <person name="Hou Y."/>
            <person name="Wang H."/>
            <person name="Ai P."/>
            <person name="Liu Z."/>
            <person name="Yi F."/>
            <person name="Sun M."/>
            <person name="An G."/>
            <person name="Cheng J."/>
            <person name="Zhang Y."/>
            <person name="Shi Q."/>
            <person name="Xie Y."/>
            <person name="Shi X."/>
            <person name="Chang Y."/>
            <person name="Huang F."/>
            <person name="Chen Y."/>
            <person name="Hong S."/>
            <person name="Mi L."/>
            <person name="Sun Q."/>
            <person name="Zhang L."/>
            <person name="Zhou B."/>
            <person name="Peng R."/>
            <person name="Zhang X."/>
            <person name="Liu F."/>
        </authorList>
    </citation>
    <scope>NUCLEOTIDE SEQUENCE [LARGE SCALE GENOMIC DNA]</scope>
    <source>
        <strain evidence="2">cv. PA1801</strain>
    </source>
</reference>
<keyword evidence="2" id="KW-1185">Reference proteome</keyword>
<dbReference type="Pfam" id="PF08284">
    <property type="entry name" value="RVP_2"/>
    <property type="match status" value="1"/>
</dbReference>
<dbReference type="InterPro" id="IPR021109">
    <property type="entry name" value="Peptidase_aspartic_dom_sf"/>
</dbReference>
<dbReference type="InterPro" id="IPR043502">
    <property type="entry name" value="DNA/RNA_pol_sf"/>
</dbReference>
<dbReference type="InterPro" id="IPR032567">
    <property type="entry name" value="RTL1-rel"/>
</dbReference>
<protein>
    <submittedName>
        <fullName evidence="1">DNA/RNA polymerases superfamily protein</fullName>
    </submittedName>
</protein>
<dbReference type="PANTHER" id="PTHR15503:SF45">
    <property type="entry name" value="RNA-DIRECTED DNA POLYMERASE HOMOLOG"/>
    <property type="match status" value="1"/>
</dbReference>
<dbReference type="Gene3D" id="3.10.10.10">
    <property type="entry name" value="HIV Type 1 Reverse Transcriptase, subunit A, domain 1"/>
    <property type="match status" value="1"/>
</dbReference>
<dbReference type="SUPFAM" id="SSF56672">
    <property type="entry name" value="DNA/RNA polymerases"/>
    <property type="match status" value="1"/>
</dbReference>
<name>A0A5B6VMG1_9ROSI</name>
<evidence type="ECO:0000313" key="2">
    <source>
        <dbReference type="Proteomes" id="UP000325315"/>
    </source>
</evidence>
<organism evidence="1 2">
    <name type="scientific">Gossypium australe</name>
    <dbReference type="NCBI Taxonomy" id="47621"/>
    <lineage>
        <taxon>Eukaryota</taxon>
        <taxon>Viridiplantae</taxon>
        <taxon>Streptophyta</taxon>
        <taxon>Embryophyta</taxon>
        <taxon>Tracheophyta</taxon>
        <taxon>Spermatophyta</taxon>
        <taxon>Magnoliopsida</taxon>
        <taxon>eudicotyledons</taxon>
        <taxon>Gunneridae</taxon>
        <taxon>Pentapetalae</taxon>
        <taxon>rosids</taxon>
        <taxon>malvids</taxon>
        <taxon>Malvales</taxon>
        <taxon>Malvaceae</taxon>
        <taxon>Malvoideae</taxon>
        <taxon>Gossypium</taxon>
    </lineage>
</organism>
<dbReference type="Gene3D" id="2.40.70.10">
    <property type="entry name" value="Acid Proteases"/>
    <property type="match status" value="1"/>
</dbReference>
<gene>
    <name evidence="1" type="ORF">EPI10_015974</name>
</gene>
<dbReference type="EMBL" id="SMMG02000006">
    <property type="protein sequence ID" value="KAA3470247.1"/>
    <property type="molecule type" value="Genomic_DNA"/>
</dbReference>
<accession>A0A5B6VMG1</accession>
<comment type="caution">
    <text evidence="1">The sequence shown here is derived from an EMBL/GenBank/DDBJ whole genome shotgun (WGS) entry which is preliminary data.</text>
</comment>
<dbReference type="Proteomes" id="UP000325315">
    <property type="component" value="Unassembled WGS sequence"/>
</dbReference>